<evidence type="ECO:0000313" key="7">
    <source>
        <dbReference type="Proteomes" id="UP000595895"/>
    </source>
</evidence>
<dbReference type="InterPro" id="IPR003593">
    <property type="entry name" value="AAA+_ATPase"/>
</dbReference>
<dbReference type="PROSITE" id="PS50893">
    <property type="entry name" value="ABC_TRANSPORTER_2"/>
    <property type="match status" value="1"/>
</dbReference>
<dbReference type="GO" id="GO:0016887">
    <property type="term" value="F:ATP hydrolysis activity"/>
    <property type="evidence" value="ECO:0007669"/>
    <property type="project" value="InterPro"/>
</dbReference>
<keyword evidence="7" id="KW-1185">Reference proteome</keyword>
<evidence type="ECO:0000256" key="4">
    <source>
        <dbReference type="ARBA" id="ARBA00022840"/>
    </source>
</evidence>
<keyword evidence="2" id="KW-0813">Transport</keyword>
<dbReference type="RefSeq" id="WP_200277679.1">
    <property type="nucleotide sequence ID" value="NZ_CP066802.1"/>
</dbReference>
<sequence>MSSQLRQEPVLRLEEVSRRYGRAQALAPLSLELRAGEVLGLVGPNGAGKSTLMDIMGCTAPPSAGTVTVEGHRVTDLRSARQARRGIGYLPQHSALLTRFTARETLEYAAWLGEVPRDQRRSRAQACLETVSLADRADTPVRKLSGGMAQRLSLATALVRRPRLLLLDEPTVGLDPVERDRFRKLLRSSAQMAVVISSHLIEDIAAVATRLLLLDQGRVRLEAETAALVRSPSTASADLEAAYLEVMGS</sequence>
<dbReference type="InterPro" id="IPR017871">
    <property type="entry name" value="ABC_transporter-like_CS"/>
</dbReference>
<protein>
    <submittedName>
        <fullName evidence="6">ATP-binding cassette domain-containing protein</fullName>
    </submittedName>
</protein>
<reference evidence="6 7" key="1">
    <citation type="submission" date="2020-12" db="EMBL/GenBank/DDBJ databases">
        <authorList>
            <person name="Zhou J."/>
        </authorList>
    </citation>
    <scope>NUCLEOTIDE SEQUENCE [LARGE SCALE GENOMIC DNA]</scope>
    <source>
        <strain evidence="6 7">CCUG 61299</strain>
    </source>
</reference>
<gene>
    <name evidence="6" type="ORF">JG540_04765</name>
</gene>
<evidence type="ECO:0000259" key="5">
    <source>
        <dbReference type="PROSITE" id="PS50893"/>
    </source>
</evidence>
<dbReference type="Gene3D" id="3.40.50.300">
    <property type="entry name" value="P-loop containing nucleotide triphosphate hydrolases"/>
    <property type="match status" value="1"/>
</dbReference>
<accession>A0A7T7S350</accession>
<dbReference type="PANTHER" id="PTHR43335:SF2">
    <property type="entry name" value="ABC TRANSPORTER, ATP-BINDING PROTEIN"/>
    <property type="match status" value="1"/>
</dbReference>
<dbReference type="AlphaFoldDB" id="A0A7T7S350"/>
<dbReference type="GO" id="GO:0005524">
    <property type="term" value="F:ATP binding"/>
    <property type="evidence" value="ECO:0007669"/>
    <property type="project" value="UniProtKB-KW"/>
</dbReference>
<dbReference type="Proteomes" id="UP000595895">
    <property type="component" value="Chromosome"/>
</dbReference>
<dbReference type="InterPro" id="IPR027417">
    <property type="entry name" value="P-loop_NTPase"/>
</dbReference>
<evidence type="ECO:0000256" key="1">
    <source>
        <dbReference type="ARBA" id="ARBA00005417"/>
    </source>
</evidence>
<feature type="domain" description="ABC transporter" evidence="5">
    <location>
        <begin position="11"/>
        <end position="241"/>
    </location>
</feature>
<dbReference type="SUPFAM" id="SSF52540">
    <property type="entry name" value="P-loop containing nucleoside triphosphate hydrolases"/>
    <property type="match status" value="1"/>
</dbReference>
<evidence type="ECO:0000256" key="3">
    <source>
        <dbReference type="ARBA" id="ARBA00022741"/>
    </source>
</evidence>
<dbReference type="InterPro" id="IPR003439">
    <property type="entry name" value="ABC_transporter-like_ATP-bd"/>
</dbReference>
<dbReference type="PROSITE" id="PS00211">
    <property type="entry name" value="ABC_TRANSPORTER_1"/>
    <property type="match status" value="1"/>
</dbReference>
<dbReference type="KEGG" id="awe:JG540_04765"/>
<organism evidence="6 7">
    <name type="scientific">Actinomyces weissii</name>
    <dbReference type="NCBI Taxonomy" id="675090"/>
    <lineage>
        <taxon>Bacteria</taxon>
        <taxon>Bacillati</taxon>
        <taxon>Actinomycetota</taxon>
        <taxon>Actinomycetes</taxon>
        <taxon>Actinomycetales</taxon>
        <taxon>Actinomycetaceae</taxon>
        <taxon>Actinomyces</taxon>
    </lineage>
</organism>
<proteinExistence type="inferred from homology"/>
<keyword evidence="3" id="KW-0547">Nucleotide-binding</keyword>
<dbReference type="Pfam" id="PF00005">
    <property type="entry name" value="ABC_tran"/>
    <property type="match status" value="1"/>
</dbReference>
<evidence type="ECO:0000256" key="2">
    <source>
        <dbReference type="ARBA" id="ARBA00022448"/>
    </source>
</evidence>
<comment type="similarity">
    <text evidence="1">Belongs to the ABC transporter superfamily.</text>
</comment>
<dbReference type="PANTHER" id="PTHR43335">
    <property type="entry name" value="ABC TRANSPORTER, ATP-BINDING PROTEIN"/>
    <property type="match status" value="1"/>
</dbReference>
<evidence type="ECO:0000313" key="6">
    <source>
        <dbReference type="EMBL" id="QQM68144.1"/>
    </source>
</evidence>
<dbReference type="EMBL" id="CP066802">
    <property type="protein sequence ID" value="QQM68144.1"/>
    <property type="molecule type" value="Genomic_DNA"/>
</dbReference>
<name>A0A7T7S350_9ACTO</name>
<dbReference type="SMART" id="SM00382">
    <property type="entry name" value="AAA"/>
    <property type="match status" value="1"/>
</dbReference>
<keyword evidence="4 6" id="KW-0067">ATP-binding</keyword>